<dbReference type="Proteomes" id="UP000193560">
    <property type="component" value="Unassembled WGS sequence"/>
</dbReference>
<feature type="region of interest" description="Disordered" evidence="1">
    <location>
        <begin position="229"/>
        <end position="280"/>
    </location>
</feature>
<dbReference type="EMBL" id="MCGE01000011">
    <property type="protein sequence ID" value="ORZ16611.1"/>
    <property type="molecule type" value="Genomic_DNA"/>
</dbReference>
<organism evidence="4 5">
    <name type="scientific">Absidia repens</name>
    <dbReference type="NCBI Taxonomy" id="90262"/>
    <lineage>
        <taxon>Eukaryota</taxon>
        <taxon>Fungi</taxon>
        <taxon>Fungi incertae sedis</taxon>
        <taxon>Mucoromycota</taxon>
        <taxon>Mucoromycotina</taxon>
        <taxon>Mucoromycetes</taxon>
        <taxon>Mucorales</taxon>
        <taxon>Cunninghamellaceae</taxon>
        <taxon>Absidia</taxon>
    </lineage>
</organism>
<feature type="chain" id="PRO_5012123239" evidence="3">
    <location>
        <begin position="27"/>
        <end position="376"/>
    </location>
</feature>
<proteinExistence type="predicted"/>
<evidence type="ECO:0000256" key="2">
    <source>
        <dbReference type="SAM" id="Phobius"/>
    </source>
</evidence>
<feature type="compositionally biased region" description="Basic and acidic residues" evidence="1">
    <location>
        <begin position="320"/>
        <end position="344"/>
    </location>
</feature>
<feature type="signal peptide" evidence="3">
    <location>
        <begin position="1"/>
        <end position="26"/>
    </location>
</feature>
<dbReference type="OrthoDB" id="2278929at2759"/>
<comment type="caution">
    <text evidence="4">The sequence shown here is derived from an EMBL/GenBank/DDBJ whole genome shotgun (WGS) entry which is preliminary data.</text>
</comment>
<dbReference type="STRING" id="90262.A0A1X2IHH5"/>
<keyword evidence="3" id="KW-0732">Signal</keyword>
<feature type="compositionally biased region" description="Polar residues" evidence="1">
    <location>
        <begin position="266"/>
        <end position="280"/>
    </location>
</feature>
<feature type="region of interest" description="Disordered" evidence="1">
    <location>
        <begin position="311"/>
        <end position="344"/>
    </location>
</feature>
<evidence type="ECO:0000313" key="5">
    <source>
        <dbReference type="Proteomes" id="UP000193560"/>
    </source>
</evidence>
<reference evidence="4 5" key="1">
    <citation type="submission" date="2016-07" db="EMBL/GenBank/DDBJ databases">
        <title>Pervasive Adenine N6-methylation of Active Genes in Fungi.</title>
        <authorList>
            <consortium name="DOE Joint Genome Institute"/>
            <person name="Mondo S.J."/>
            <person name="Dannebaum R.O."/>
            <person name="Kuo R.C."/>
            <person name="Labutti K."/>
            <person name="Haridas S."/>
            <person name="Kuo A."/>
            <person name="Salamov A."/>
            <person name="Ahrendt S.R."/>
            <person name="Lipzen A."/>
            <person name="Sullivan W."/>
            <person name="Andreopoulos W.B."/>
            <person name="Clum A."/>
            <person name="Lindquist E."/>
            <person name="Daum C."/>
            <person name="Ramamoorthy G.K."/>
            <person name="Gryganskyi A."/>
            <person name="Culley D."/>
            <person name="Magnuson J.K."/>
            <person name="James T.Y."/>
            <person name="O'Malley M.A."/>
            <person name="Stajich J.E."/>
            <person name="Spatafora J.W."/>
            <person name="Visel A."/>
            <person name="Grigoriev I.V."/>
        </authorList>
    </citation>
    <scope>NUCLEOTIDE SEQUENCE [LARGE SCALE GENOMIC DNA]</scope>
    <source>
        <strain evidence="4 5">NRRL 1336</strain>
    </source>
</reference>
<dbReference type="AlphaFoldDB" id="A0A1X2IHH5"/>
<name>A0A1X2IHH5_9FUNG</name>
<evidence type="ECO:0000256" key="3">
    <source>
        <dbReference type="SAM" id="SignalP"/>
    </source>
</evidence>
<keyword evidence="2" id="KW-0472">Membrane</keyword>
<gene>
    <name evidence="4" type="ORF">BCR42DRAFT_39454</name>
</gene>
<keyword evidence="5" id="KW-1185">Reference proteome</keyword>
<sequence>MYSINLRILFMYFLMLLSIYPNFSWASKSNTNCGQHGNLDTICSPITGDSWRQNGTYLATWNPFYPTYVSSASLSIYIYFVENYEKINVISFHNVTNTGEYPILINNTWFDPSLNLPSSPKHDALFYLISSELNPITEMNNLNSVWSSPIHFNVEPLSPPLSNPQVVNTTASSLPVSSSSDRPPWVIPLIVIGCLLLLLGCISTFYILRILRRRKLVFDEKAHSEQISSKSSTIYSPSCDQFSKKNQQNDRQHTNMSSVTPPPPTLQSISNLSSRSEPPLTSTDAILIADTFRQRMRRPNWPHCSNIVQEQHSSIMEPTACKDGDEDYNTRKEEDEENKRQLASERLLKNELEAEGTLMKKVGKRAHLLSTIQYDE</sequence>
<accession>A0A1X2IHH5</accession>
<evidence type="ECO:0000256" key="1">
    <source>
        <dbReference type="SAM" id="MobiDB-lite"/>
    </source>
</evidence>
<protein>
    <submittedName>
        <fullName evidence="4">Uncharacterized protein</fullName>
    </submittedName>
</protein>
<feature type="transmembrane region" description="Helical" evidence="2">
    <location>
        <begin position="185"/>
        <end position="208"/>
    </location>
</feature>
<keyword evidence="2" id="KW-0812">Transmembrane</keyword>
<feature type="compositionally biased region" description="Low complexity" evidence="1">
    <location>
        <begin position="229"/>
        <end position="238"/>
    </location>
</feature>
<keyword evidence="2" id="KW-1133">Transmembrane helix</keyword>
<evidence type="ECO:0000313" key="4">
    <source>
        <dbReference type="EMBL" id="ORZ16611.1"/>
    </source>
</evidence>